<organism evidence="2 5">
    <name type="scientific">Adineta steineri</name>
    <dbReference type="NCBI Taxonomy" id="433720"/>
    <lineage>
        <taxon>Eukaryota</taxon>
        <taxon>Metazoa</taxon>
        <taxon>Spiralia</taxon>
        <taxon>Gnathifera</taxon>
        <taxon>Rotifera</taxon>
        <taxon>Eurotatoria</taxon>
        <taxon>Bdelloidea</taxon>
        <taxon>Adinetida</taxon>
        <taxon>Adinetidae</taxon>
        <taxon>Adineta</taxon>
    </lineage>
</organism>
<evidence type="ECO:0008006" key="6">
    <source>
        <dbReference type="Google" id="ProtNLM"/>
    </source>
</evidence>
<keyword evidence="4" id="KW-1185">Reference proteome</keyword>
<protein>
    <recommendedName>
        <fullName evidence="6">Sjoegren syndrome/scleroderma autoantigen 1</fullName>
    </recommendedName>
</protein>
<sequence>MDKNQINTCSSGENGHEEDFEFMGDTPKEDPAIAERRRLRQNQITKKLGEYLLKGYCMLSDTCSDCDCILLRTPEKQLLCVVCSEIDVDKKKQHQNEKTPAMKKNTDTSKASTKHKDKKQRSGDNLSDYNKLENKLKWAVDELTKSQSPNRISDMCAVIIKLTETIKILKEHELSLTQH</sequence>
<gene>
    <name evidence="2" type="ORF">BJG266_LOCUS20950</name>
    <name evidence="3" type="ORF">QVE165_LOCUS29809</name>
</gene>
<evidence type="ECO:0000256" key="1">
    <source>
        <dbReference type="SAM" id="MobiDB-lite"/>
    </source>
</evidence>
<dbReference type="PANTHER" id="PTHR16537:SF1">
    <property type="entry name" value="PROTEIN ZNRD2"/>
    <property type="match status" value="1"/>
</dbReference>
<dbReference type="Pfam" id="PF06677">
    <property type="entry name" value="Auto_anti-p27"/>
    <property type="match status" value="1"/>
</dbReference>
<dbReference type="AlphaFoldDB" id="A0A814NIV9"/>
<accession>A0A814NIV9</accession>
<evidence type="ECO:0000313" key="5">
    <source>
        <dbReference type="Proteomes" id="UP000663877"/>
    </source>
</evidence>
<dbReference type="InterPro" id="IPR051888">
    <property type="entry name" value="UPF0148_domain"/>
</dbReference>
<feature type="region of interest" description="Disordered" evidence="1">
    <location>
        <begin position="1"/>
        <end position="28"/>
    </location>
</feature>
<reference evidence="2" key="1">
    <citation type="submission" date="2021-02" db="EMBL/GenBank/DDBJ databases">
        <authorList>
            <person name="Nowell W R."/>
        </authorList>
    </citation>
    <scope>NUCLEOTIDE SEQUENCE</scope>
</reference>
<dbReference type="Proteomes" id="UP000663832">
    <property type="component" value="Unassembled WGS sequence"/>
</dbReference>
<feature type="region of interest" description="Disordered" evidence="1">
    <location>
        <begin position="91"/>
        <end position="127"/>
    </location>
</feature>
<evidence type="ECO:0000313" key="4">
    <source>
        <dbReference type="Proteomes" id="UP000663832"/>
    </source>
</evidence>
<dbReference type="Proteomes" id="UP000663877">
    <property type="component" value="Unassembled WGS sequence"/>
</dbReference>
<feature type="compositionally biased region" description="Polar residues" evidence="1">
    <location>
        <begin position="1"/>
        <end position="13"/>
    </location>
</feature>
<dbReference type="PANTHER" id="PTHR16537">
    <property type="entry name" value="SJOEGREN SYNDROME/SCLERODERMA AUTOANTIGEN 1"/>
    <property type="match status" value="1"/>
</dbReference>
<evidence type="ECO:0000313" key="2">
    <source>
        <dbReference type="EMBL" id="CAF1093605.1"/>
    </source>
</evidence>
<name>A0A814NIV9_9BILA</name>
<dbReference type="EMBL" id="CAJNOM010000242">
    <property type="protein sequence ID" value="CAF1274972.1"/>
    <property type="molecule type" value="Genomic_DNA"/>
</dbReference>
<comment type="caution">
    <text evidence="2">The sequence shown here is derived from an EMBL/GenBank/DDBJ whole genome shotgun (WGS) entry which is preliminary data.</text>
</comment>
<evidence type="ECO:0000313" key="3">
    <source>
        <dbReference type="EMBL" id="CAF1274972.1"/>
    </source>
</evidence>
<dbReference type="EMBL" id="CAJNOI010000121">
    <property type="protein sequence ID" value="CAF1093605.1"/>
    <property type="molecule type" value="Genomic_DNA"/>
</dbReference>
<dbReference type="OrthoDB" id="28939at2759"/>
<dbReference type="InterPro" id="IPR009563">
    <property type="entry name" value="SSSCA1"/>
</dbReference>
<proteinExistence type="predicted"/>